<reference evidence="12 13" key="2">
    <citation type="submission" date="2020-02" db="EMBL/GenBank/DDBJ databases">
        <title>The new genus of Enterobacteriales.</title>
        <authorList>
            <person name="Kim I.S."/>
        </authorList>
    </citation>
    <scope>NUCLEOTIDE SEQUENCE [LARGE SCALE GENOMIC DNA]</scope>
    <source>
        <strain evidence="12 13">SAP-6</strain>
    </source>
</reference>
<dbReference type="PANTHER" id="PTHR45526">
    <property type="entry name" value="TRANSCRIPTIONAL REGULATORY PROTEIN DPIA"/>
    <property type="match status" value="1"/>
</dbReference>
<name>A0A845SBZ7_9GAMM</name>
<dbReference type="SMART" id="SM00448">
    <property type="entry name" value="REC"/>
    <property type="match status" value="1"/>
</dbReference>
<dbReference type="EMBL" id="WUBS01000003">
    <property type="protein sequence ID" value="NDL62260.1"/>
    <property type="molecule type" value="Genomic_DNA"/>
</dbReference>
<keyword evidence="4 9" id="KW-0902">Two-component regulatory system</keyword>
<dbReference type="GO" id="GO:0005737">
    <property type="term" value="C:cytoplasm"/>
    <property type="evidence" value="ECO:0007669"/>
    <property type="project" value="UniProtKB-SubCell"/>
</dbReference>
<organism evidence="12 13">
    <name type="scientific">Acerihabitans arboris</name>
    <dbReference type="NCBI Taxonomy" id="2691583"/>
    <lineage>
        <taxon>Bacteria</taxon>
        <taxon>Pseudomonadati</taxon>
        <taxon>Pseudomonadota</taxon>
        <taxon>Gammaproteobacteria</taxon>
        <taxon>Enterobacterales</taxon>
        <taxon>Pectobacteriaceae</taxon>
        <taxon>Acerihabitans</taxon>
    </lineage>
</organism>
<feature type="modified residue" description="4-aspartylphosphate" evidence="10">
    <location>
        <position position="56"/>
    </location>
</feature>
<dbReference type="NCBIfam" id="NF007750">
    <property type="entry name" value="PRK10430.1"/>
    <property type="match status" value="1"/>
</dbReference>
<keyword evidence="2 9" id="KW-0963">Cytoplasm</keyword>
<dbReference type="CDD" id="cd19925">
    <property type="entry name" value="REC_citrate_TCS"/>
    <property type="match status" value="1"/>
</dbReference>
<dbReference type="InterPro" id="IPR011006">
    <property type="entry name" value="CheY-like_superfamily"/>
</dbReference>
<dbReference type="InterPro" id="IPR001789">
    <property type="entry name" value="Sig_transdc_resp-reg_receiver"/>
</dbReference>
<keyword evidence="7 9" id="KW-0010">Activator</keyword>
<dbReference type="RefSeq" id="WP_162364970.1">
    <property type="nucleotide sequence ID" value="NZ_WUBS01000003.1"/>
</dbReference>
<dbReference type="PROSITE" id="PS50110">
    <property type="entry name" value="RESPONSE_REGULATORY"/>
    <property type="match status" value="1"/>
</dbReference>
<dbReference type="InterPro" id="IPR024187">
    <property type="entry name" value="Sig_transdc_resp-reg_cit/mal"/>
</dbReference>
<evidence type="ECO:0000256" key="8">
    <source>
        <dbReference type="ARBA" id="ARBA00023163"/>
    </source>
</evidence>
<dbReference type="GO" id="GO:0003677">
    <property type="term" value="F:DNA binding"/>
    <property type="evidence" value="ECO:0007669"/>
    <property type="project" value="UniProtKB-KW"/>
</dbReference>
<evidence type="ECO:0000256" key="10">
    <source>
        <dbReference type="PROSITE-ProRule" id="PRU00169"/>
    </source>
</evidence>
<dbReference type="GO" id="GO:0000156">
    <property type="term" value="F:phosphorelay response regulator activity"/>
    <property type="evidence" value="ECO:0007669"/>
    <property type="project" value="TreeGrafter"/>
</dbReference>
<dbReference type="PANTHER" id="PTHR45526:SF1">
    <property type="entry name" value="TRANSCRIPTIONAL REGULATORY PROTEIN DCUR-RELATED"/>
    <property type="match status" value="1"/>
</dbReference>
<evidence type="ECO:0000313" key="13">
    <source>
        <dbReference type="Proteomes" id="UP000461443"/>
    </source>
</evidence>
<proteinExistence type="predicted"/>
<evidence type="ECO:0000256" key="9">
    <source>
        <dbReference type="PIRNR" id="PIRNR006171"/>
    </source>
</evidence>
<reference evidence="12 13" key="1">
    <citation type="submission" date="2019-12" db="EMBL/GenBank/DDBJ databases">
        <authorList>
            <person name="Lee S.D."/>
        </authorList>
    </citation>
    <scope>NUCLEOTIDE SEQUENCE [LARGE SCALE GENOMIC DNA]</scope>
    <source>
        <strain evidence="12 13">SAP-6</strain>
    </source>
</reference>
<dbReference type="GO" id="GO:0003700">
    <property type="term" value="F:DNA-binding transcription factor activity"/>
    <property type="evidence" value="ECO:0007669"/>
    <property type="project" value="InterPro"/>
</dbReference>
<evidence type="ECO:0000256" key="7">
    <source>
        <dbReference type="ARBA" id="ARBA00023159"/>
    </source>
</evidence>
<gene>
    <name evidence="12" type="primary">dcuR</name>
    <name evidence="12" type="ORF">GRH90_05770</name>
</gene>
<feature type="domain" description="Response regulatory" evidence="11">
    <location>
        <begin position="3"/>
        <end position="121"/>
    </location>
</feature>
<dbReference type="AlphaFoldDB" id="A0A845SBZ7"/>
<keyword evidence="3 10" id="KW-0597">Phosphoprotein</keyword>
<evidence type="ECO:0000256" key="6">
    <source>
        <dbReference type="ARBA" id="ARBA00023125"/>
    </source>
</evidence>
<evidence type="ECO:0000313" key="12">
    <source>
        <dbReference type="EMBL" id="NDL62260.1"/>
    </source>
</evidence>
<protein>
    <recommendedName>
        <fullName evidence="9">Transcriptional regulatory protein</fullName>
    </recommendedName>
</protein>
<dbReference type="Pfam" id="PF00072">
    <property type="entry name" value="Response_reg"/>
    <property type="match status" value="1"/>
</dbReference>
<dbReference type="PIRSF" id="PIRSF006171">
    <property type="entry name" value="RR_citrat_malat"/>
    <property type="match status" value="1"/>
</dbReference>
<evidence type="ECO:0000256" key="3">
    <source>
        <dbReference type="ARBA" id="ARBA00022553"/>
    </source>
</evidence>
<evidence type="ECO:0000256" key="1">
    <source>
        <dbReference type="ARBA" id="ARBA00004496"/>
    </source>
</evidence>
<keyword evidence="5 9" id="KW-0805">Transcription regulation</keyword>
<comment type="subcellular location">
    <subcellularLocation>
        <location evidence="1 9">Cytoplasm</location>
    </subcellularLocation>
</comment>
<keyword evidence="8 9" id="KW-0804">Transcription</keyword>
<evidence type="ECO:0000256" key="5">
    <source>
        <dbReference type="ARBA" id="ARBA00023015"/>
    </source>
</evidence>
<dbReference type="Gene3D" id="3.40.50.2300">
    <property type="match status" value="1"/>
</dbReference>
<keyword evidence="13" id="KW-1185">Reference proteome</keyword>
<dbReference type="InterPro" id="IPR051271">
    <property type="entry name" value="2C-system_Tx_regulators"/>
</dbReference>
<sequence length="240" mass="27340">MINTLIVDDDAMVAELNKCYLSQVSGFQYHATASTLQQARALLMEAGDNIDLVLLDIYMQQDNGLDLLPTIREISEQTDVLIISSATDVNTVKKAFKYGVVDYLIKPFQFSRFEQALVSYREEVNLLDLRENCAQSDIDHLIHHKGAEADHGHKKLPKGLTAITLRTIGEWIEQSKDREFSTEMLANAINISKVSCRKYLIYLSESDILSTSIFYGSMGRPVYFYRLLPEKLEALRQCYQ</sequence>
<evidence type="ECO:0000256" key="2">
    <source>
        <dbReference type="ARBA" id="ARBA00022490"/>
    </source>
</evidence>
<keyword evidence="6 9" id="KW-0238">DNA-binding</keyword>
<evidence type="ECO:0000256" key="4">
    <source>
        <dbReference type="ARBA" id="ARBA00023012"/>
    </source>
</evidence>
<accession>A0A845SBZ7</accession>
<dbReference type="SUPFAM" id="SSF52172">
    <property type="entry name" value="CheY-like"/>
    <property type="match status" value="1"/>
</dbReference>
<dbReference type="Proteomes" id="UP000461443">
    <property type="component" value="Unassembled WGS sequence"/>
</dbReference>
<evidence type="ECO:0000259" key="11">
    <source>
        <dbReference type="PROSITE" id="PS50110"/>
    </source>
</evidence>
<comment type="caution">
    <text evidence="12">The sequence shown here is derived from an EMBL/GenBank/DDBJ whole genome shotgun (WGS) entry which is preliminary data.</text>
</comment>